<name>A0A9X5E6D4_9CYAN</name>
<dbReference type="Pfam" id="PF08450">
    <property type="entry name" value="SGL"/>
    <property type="match status" value="1"/>
</dbReference>
<keyword evidence="7" id="KW-1185">Reference proteome</keyword>
<evidence type="ECO:0000256" key="3">
    <source>
        <dbReference type="PIRSR" id="PIRSR605511-1"/>
    </source>
</evidence>
<accession>A0A9X5E6D4</accession>
<comment type="cofactor">
    <cofactor evidence="4">
        <name>Zn(2+)</name>
        <dbReference type="ChEBI" id="CHEBI:29105"/>
    </cofactor>
    <text evidence="4">Binds 1 divalent metal cation per subunit.</text>
</comment>
<dbReference type="AlphaFoldDB" id="A0A9X5E6D4"/>
<sequence length="344" mass="36746">MRKIIALLSSSTVLVSCSHNKLNTPSTVSEQVKLVSDQTVVTPPQEKLPAAHTISAEKVLQSDKYSEGIVFDRQGNFYFSQTKVGTITVVSPDGSSRIWAKVQGANGHKILPDGSHIVAAKNSVLQLDANGNTLKIIADRFNGKPLVYPNDISVDPQGGFYFTDSGDSNPQNPNGAVYYIDAAGKLNQVASGLAFANGIVLTPDRQRLFVSESNKNLVAVYNVLSPGKLGEKRVFALPVKQPGEIDNKPDGLCLDAAGNLYIAHYGTRHVEVLNSNGQLVRRYGSGNLTTSNCAFGGANLTSLFVTGGVETEAGQGGIFRLDLGVQGLDIRPRQPAITTTQKTY</sequence>
<dbReference type="SUPFAM" id="SSF63829">
    <property type="entry name" value="Calcium-dependent phosphotriesterase"/>
    <property type="match status" value="1"/>
</dbReference>
<evidence type="ECO:0000313" key="6">
    <source>
        <dbReference type="EMBL" id="NHC36009.1"/>
    </source>
</evidence>
<comment type="similarity">
    <text evidence="1">Belongs to the SMP-30/CGR1 family.</text>
</comment>
<evidence type="ECO:0000256" key="2">
    <source>
        <dbReference type="ARBA" id="ARBA00022801"/>
    </source>
</evidence>
<dbReference type="PROSITE" id="PS51257">
    <property type="entry name" value="PROKAR_LIPOPROTEIN"/>
    <property type="match status" value="1"/>
</dbReference>
<feature type="binding site" evidence="4">
    <location>
        <position position="250"/>
    </location>
    <ligand>
        <name>a divalent metal cation</name>
        <dbReference type="ChEBI" id="CHEBI:60240"/>
    </ligand>
</feature>
<feature type="active site" description="Proton donor/acceptor" evidence="3">
    <location>
        <position position="250"/>
    </location>
</feature>
<dbReference type="InterPro" id="IPR013658">
    <property type="entry name" value="SGL"/>
</dbReference>
<feature type="domain" description="SMP-30/Gluconolactonase/LRE-like region" evidence="5">
    <location>
        <begin position="66"/>
        <end position="306"/>
    </location>
</feature>
<feature type="binding site" evidence="4">
    <location>
        <position position="67"/>
    </location>
    <ligand>
        <name>a divalent metal cation</name>
        <dbReference type="ChEBI" id="CHEBI:60240"/>
    </ligand>
</feature>
<dbReference type="InterPro" id="IPR051262">
    <property type="entry name" value="SMP-30/CGR1_Lactonase"/>
</dbReference>
<feature type="binding site" evidence="4">
    <location>
        <position position="197"/>
    </location>
    <ligand>
        <name>a divalent metal cation</name>
        <dbReference type="ChEBI" id="CHEBI:60240"/>
    </ligand>
</feature>
<keyword evidence="2" id="KW-0378">Hydrolase</keyword>
<dbReference type="RefSeq" id="WP_039717805.1">
    <property type="nucleotide sequence ID" value="NZ_JTJC03000004.1"/>
</dbReference>
<protein>
    <submittedName>
        <fullName evidence="6">SMP-30/gluconolactonase/LRE family protein</fullName>
    </submittedName>
</protein>
<feature type="binding site" evidence="4">
    <location>
        <position position="150"/>
    </location>
    <ligand>
        <name>substrate</name>
    </ligand>
</feature>
<dbReference type="GO" id="GO:0016787">
    <property type="term" value="F:hydrolase activity"/>
    <property type="evidence" value="ECO:0007669"/>
    <property type="project" value="UniProtKB-KW"/>
</dbReference>
<keyword evidence="4" id="KW-0862">Zinc</keyword>
<dbReference type="PRINTS" id="PR01790">
    <property type="entry name" value="SMP30FAMILY"/>
</dbReference>
<evidence type="ECO:0000313" key="7">
    <source>
        <dbReference type="Proteomes" id="UP000031532"/>
    </source>
</evidence>
<dbReference type="InterPro" id="IPR011042">
    <property type="entry name" value="6-blade_b-propeller_TolB-like"/>
</dbReference>
<dbReference type="PANTHER" id="PTHR47572:SF4">
    <property type="entry name" value="LACTONASE DRP35"/>
    <property type="match status" value="1"/>
</dbReference>
<organism evidence="6 7">
    <name type="scientific">Scytonema millei VB511283</name>
    <dbReference type="NCBI Taxonomy" id="1245923"/>
    <lineage>
        <taxon>Bacteria</taxon>
        <taxon>Bacillati</taxon>
        <taxon>Cyanobacteriota</taxon>
        <taxon>Cyanophyceae</taxon>
        <taxon>Nostocales</taxon>
        <taxon>Scytonemataceae</taxon>
        <taxon>Scytonema</taxon>
    </lineage>
</organism>
<proteinExistence type="inferred from homology"/>
<gene>
    <name evidence="6" type="ORF">QH73_0015370</name>
</gene>
<evidence type="ECO:0000256" key="4">
    <source>
        <dbReference type="PIRSR" id="PIRSR605511-2"/>
    </source>
</evidence>
<keyword evidence="4" id="KW-0479">Metal-binding</keyword>
<dbReference type="Gene3D" id="2.120.10.30">
    <property type="entry name" value="TolB, C-terminal domain"/>
    <property type="match status" value="1"/>
</dbReference>
<dbReference type="EMBL" id="JTJC03000004">
    <property type="protein sequence ID" value="NHC36009.1"/>
    <property type="molecule type" value="Genomic_DNA"/>
</dbReference>
<dbReference type="InterPro" id="IPR005511">
    <property type="entry name" value="SMP-30"/>
</dbReference>
<reference evidence="6 7" key="1">
    <citation type="journal article" date="2015" name="Genome Announc.">
        <title>Draft Genome Sequence of the Terrestrial Cyanobacterium Scytonema millei VB511283, Isolated from Eastern India.</title>
        <authorList>
            <person name="Sen D."/>
            <person name="Chandrababunaidu M.M."/>
            <person name="Singh D."/>
            <person name="Sanghi N."/>
            <person name="Ghorai A."/>
            <person name="Mishra G.P."/>
            <person name="Madduluri M."/>
            <person name="Adhikary S.P."/>
            <person name="Tripathy S."/>
        </authorList>
    </citation>
    <scope>NUCLEOTIDE SEQUENCE [LARGE SCALE GENOMIC DNA]</scope>
    <source>
        <strain evidence="6 7">VB511283</strain>
    </source>
</reference>
<evidence type="ECO:0000259" key="5">
    <source>
        <dbReference type="Pfam" id="PF08450"/>
    </source>
</evidence>
<dbReference type="GO" id="GO:0046872">
    <property type="term" value="F:metal ion binding"/>
    <property type="evidence" value="ECO:0007669"/>
    <property type="project" value="UniProtKB-KW"/>
</dbReference>
<comment type="caution">
    <text evidence="6">The sequence shown here is derived from an EMBL/GenBank/DDBJ whole genome shotgun (WGS) entry which is preliminary data.</text>
</comment>
<evidence type="ECO:0000256" key="1">
    <source>
        <dbReference type="ARBA" id="ARBA00008853"/>
    </source>
</evidence>
<dbReference type="OrthoDB" id="2633250at2"/>
<dbReference type="PANTHER" id="PTHR47572">
    <property type="entry name" value="LIPOPROTEIN-RELATED"/>
    <property type="match status" value="1"/>
</dbReference>
<dbReference type="Proteomes" id="UP000031532">
    <property type="component" value="Unassembled WGS sequence"/>
</dbReference>